<dbReference type="Proteomes" id="UP000436088">
    <property type="component" value="Unassembled WGS sequence"/>
</dbReference>
<organism evidence="2 3">
    <name type="scientific">Hibiscus syriacus</name>
    <name type="common">Rose of Sharon</name>
    <dbReference type="NCBI Taxonomy" id="106335"/>
    <lineage>
        <taxon>Eukaryota</taxon>
        <taxon>Viridiplantae</taxon>
        <taxon>Streptophyta</taxon>
        <taxon>Embryophyta</taxon>
        <taxon>Tracheophyta</taxon>
        <taxon>Spermatophyta</taxon>
        <taxon>Magnoliopsida</taxon>
        <taxon>eudicotyledons</taxon>
        <taxon>Gunneridae</taxon>
        <taxon>Pentapetalae</taxon>
        <taxon>rosids</taxon>
        <taxon>malvids</taxon>
        <taxon>Malvales</taxon>
        <taxon>Malvaceae</taxon>
        <taxon>Malvoideae</taxon>
        <taxon>Hibiscus</taxon>
    </lineage>
</organism>
<evidence type="ECO:0000256" key="1">
    <source>
        <dbReference type="SAM" id="MobiDB-lite"/>
    </source>
</evidence>
<proteinExistence type="predicted"/>
<comment type="caution">
    <text evidence="2">The sequence shown here is derived from an EMBL/GenBank/DDBJ whole genome shotgun (WGS) entry which is preliminary data.</text>
</comment>
<protein>
    <submittedName>
        <fullName evidence="2">Uncharacterized protein</fullName>
    </submittedName>
</protein>
<dbReference type="EMBL" id="VEPZ02000032">
    <property type="protein sequence ID" value="KAE8735260.1"/>
    <property type="molecule type" value="Genomic_DNA"/>
</dbReference>
<feature type="region of interest" description="Disordered" evidence="1">
    <location>
        <begin position="44"/>
        <end position="90"/>
    </location>
</feature>
<gene>
    <name evidence="2" type="ORF">F3Y22_tig00000340pilonHSYRG00130</name>
</gene>
<dbReference type="AlphaFoldDB" id="A0A6A3D103"/>
<name>A0A6A3D103_HIBSY</name>
<evidence type="ECO:0000313" key="2">
    <source>
        <dbReference type="EMBL" id="KAE8735260.1"/>
    </source>
</evidence>
<keyword evidence="3" id="KW-1185">Reference proteome</keyword>
<sequence>MGKCFSIQVSRWPKELDLIFGLGFTDAVTVTAHRSMAPEQSYKIAGGLGIGGRARDRPPPRPRSQSGPECDHVPVVSSRNYQAEPRPRRH</sequence>
<evidence type="ECO:0000313" key="3">
    <source>
        <dbReference type="Proteomes" id="UP000436088"/>
    </source>
</evidence>
<reference evidence="2" key="1">
    <citation type="submission" date="2019-09" db="EMBL/GenBank/DDBJ databases">
        <title>Draft genome information of white flower Hibiscus syriacus.</title>
        <authorList>
            <person name="Kim Y.-M."/>
        </authorList>
    </citation>
    <scope>NUCLEOTIDE SEQUENCE [LARGE SCALE GENOMIC DNA]</scope>
    <source>
        <strain evidence="2">YM2019G1</strain>
    </source>
</reference>
<accession>A0A6A3D103</accession>